<feature type="domain" description="Rhodanese" evidence="1">
    <location>
        <begin position="18"/>
        <end position="106"/>
    </location>
</feature>
<protein>
    <submittedName>
        <fullName evidence="2">Rhodanese-like domain-containing protein</fullName>
    </submittedName>
</protein>
<dbReference type="RefSeq" id="WP_136963127.1">
    <property type="nucleotide sequence ID" value="NZ_CP039690.1"/>
</dbReference>
<dbReference type="CDD" id="cd00158">
    <property type="entry name" value="RHOD"/>
    <property type="match status" value="1"/>
</dbReference>
<gene>
    <name evidence="2" type="ORF">E8M01_27845</name>
</gene>
<dbReference type="GO" id="GO:0004792">
    <property type="term" value="F:thiosulfate-cyanide sulfurtransferase activity"/>
    <property type="evidence" value="ECO:0007669"/>
    <property type="project" value="TreeGrafter"/>
</dbReference>
<keyword evidence="3" id="KW-1185">Reference proteome</keyword>
<accession>A0A4D7B1U8</accession>
<dbReference type="KEGG" id="pstg:E8M01_27845"/>
<dbReference type="Pfam" id="PF00581">
    <property type="entry name" value="Rhodanese"/>
    <property type="match status" value="1"/>
</dbReference>
<dbReference type="Gene3D" id="3.40.250.10">
    <property type="entry name" value="Rhodanese-like domain"/>
    <property type="match status" value="1"/>
</dbReference>
<dbReference type="PANTHER" id="PTHR44086">
    <property type="entry name" value="THIOSULFATE SULFURTRANSFERASE RDL2, MITOCHONDRIAL-RELATED"/>
    <property type="match status" value="1"/>
</dbReference>
<dbReference type="InterPro" id="IPR001763">
    <property type="entry name" value="Rhodanese-like_dom"/>
</dbReference>
<sequence>MSYTVEDLSPEDVAAALANDEILLVDVREPHELLMARIPEAVNLPLSRFDPSDIPDPQGKRVVFMCAGGVRSVQASEIAQAHGLPYHQHLAGGIKAWAMAGQDFERG</sequence>
<evidence type="ECO:0000259" key="1">
    <source>
        <dbReference type="PROSITE" id="PS50206"/>
    </source>
</evidence>
<dbReference type="EMBL" id="CP039690">
    <property type="protein sequence ID" value="QCI67699.1"/>
    <property type="molecule type" value="Genomic_DNA"/>
</dbReference>
<dbReference type="InterPro" id="IPR036873">
    <property type="entry name" value="Rhodanese-like_dom_sf"/>
</dbReference>
<dbReference type="Proteomes" id="UP000298781">
    <property type="component" value="Chromosome"/>
</dbReference>
<evidence type="ECO:0000313" key="3">
    <source>
        <dbReference type="Proteomes" id="UP000298781"/>
    </source>
</evidence>
<dbReference type="OrthoDB" id="9807812at2"/>
<dbReference type="SMART" id="SM00450">
    <property type="entry name" value="RHOD"/>
    <property type="match status" value="1"/>
</dbReference>
<reference evidence="2 3" key="1">
    <citation type="submission" date="2019-04" db="EMBL/GenBank/DDBJ databases">
        <title>Phreatobacter aquaticus sp. nov.</title>
        <authorList>
            <person name="Choi A."/>
        </authorList>
    </citation>
    <scope>NUCLEOTIDE SEQUENCE [LARGE SCALE GENOMIC DNA]</scope>
    <source>
        <strain evidence="2 3">KCTC 52518</strain>
    </source>
</reference>
<dbReference type="PANTHER" id="PTHR44086:SF10">
    <property type="entry name" value="THIOSULFATE SULFURTRANSFERASE_RHODANESE-LIKE DOMAIN-CONTAINING PROTEIN 3"/>
    <property type="match status" value="1"/>
</dbReference>
<evidence type="ECO:0000313" key="2">
    <source>
        <dbReference type="EMBL" id="QCI67699.1"/>
    </source>
</evidence>
<dbReference type="PROSITE" id="PS50206">
    <property type="entry name" value="RHODANESE_3"/>
    <property type="match status" value="1"/>
</dbReference>
<proteinExistence type="predicted"/>
<organism evidence="2 3">
    <name type="scientific">Phreatobacter stygius</name>
    <dbReference type="NCBI Taxonomy" id="1940610"/>
    <lineage>
        <taxon>Bacteria</taxon>
        <taxon>Pseudomonadati</taxon>
        <taxon>Pseudomonadota</taxon>
        <taxon>Alphaproteobacteria</taxon>
        <taxon>Hyphomicrobiales</taxon>
        <taxon>Phreatobacteraceae</taxon>
        <taxon>Phreatobacter</taxon>
    </lineage>
</organism>
<dbReference type="SUPFAM" id="SSF52821">
    <property type="entry name" value="Rhodanese/Cell cycle control phosphatase"/>
    <property type="match status" value="1"/>
</dbReference>
<dbReference type="AlphaFoldDB" id="A0A4D7B1U8"/>
<name>A0A4D7B1U8_9HYPH</name>